<accession>A0ABT4IAP3</accession>
<protein>
    <submittedName>
        <fullName evidence="1">Uncharacterized protein</fullName>
    </submittedName>
</protein>
<gene>
    <name evidence="1" type="ORF">OHJ16_12265</name>
</gene>
<dbReference type="RefSeq" id="WP_268918141.1">
    <property type="nucleotide sequence ID" value="NZ_JAPTMY010000030.1"/>
</dbReference>
<dbReference type="EMBL" id="JAPTMY010000030">
    <property type="protein sequence ID" value="MCZ0858815.1"/>
    <property type="molecule type" value="Genomic_DNA"/>
</dbReference>
<organism evidence="1 2">
    <name type="scientific">Actinomyces israelii</name>
    <dbReference type="NCBI Taxonomy" id="1659"/>
    <lineage>
        <taxon>Bacteria</taxon>
        <taxon>Bacillati</taxon>
        <taxon>Actinomycetota</taxon>
        <taxon>Actinomycetes</taxon>
        <taxon>Actinomycetales</taxon>
        <taxon>Actinomycetaceae</taxon>
        <taxon>Actinomyces</taxon>
    </lineage>
</organism>
<sequence length="222" mass="23992">MRGDGPKVGKEVLGVISYDESIDWVGLRALGDPCDLPVAIDEMMGAENDGIADEAYWRIEGSAFFQRALYQAAEPAALVVSSRICDGRSTIHGLRCGFDLLVEIAYGFPAQAEQMFGDNAIDERCTRIICDHLPCFYRIAESYQDERVLQGIVDLSVRLESDVAKRGELLETVLTKSPCGAFLLSSVKDLRKSLSSKSYFLSAVSAHLASGTAGDGNEANGG</sequence>
<keyword evidence="2" id="KW-1185">Reference proteome</keyword>
<name>A0ABT4IAP3_9ACTO</name>
<proteinExistence type="predicted"/>
<reference evidence="1" key="1">
    <citation type="submission" date="2022-10" db="EMBL/GenBank/DDBJ databases">
        <title>Genome sequence of Actinomyces israelii ATCC 10048.</title>
        <authorList>
            <person name="Watt R.M."/>
            <person name="Tong W.M."/>
        </authorList>
    </citation>
    <scope>NUCLEOTIDE SEQUENCE</scope>
    <source>
        <strain evidence="1">ATCC 10048</strain>
    </source>
</reference>
<evidence type="ECO:0000313" key="1">
    <source>
        <dbReference type="EMBL" id="MCZ0858815.1"/>
    </source>
</evidence>
<dbReference type="Proteomes" id="UP001072034">
    <property type="component" value="Unassembled WGS sequence"/>
</dbReference>
<evidence type="ECO:0000313" key="2">
    <source>
        <dbReference type="Proteomes" id="UP001072034"/>
    </source>
</evidence>
<comment type="caution">
    <text evidence="1">The sequence shown here is derived from an EMBL/GenBank/DDBJ whole genome shotgun (WGS) entry which is preliminary data.</text>
</comment>